<proteinExistence type="predicted"/>
<dbReference type="AlphaFoldDB" id="A0A5P8FI73"/>
<protein>
    <submittedName>
        <fullName evidence="3">Uncharacterized protein</fullName>
    </submittedName>
</protein>
<feature type="region of interest" description="Disordered" evidence="1">
    <location>
        <begin position="1"/>
        <end position="53"/>
    </location>
</feature>
<dbReference type="KEGG" id="jme:EEW87_000635"/>
<feature type="compositionally biased region" description="Low complexity" evidence="1">
    <location>
        <begin position="88"/>
        <end position="136"/>
    </location>
</feature>
<keyword evidence="2" id="KW-0472">Membrane</keyword>
<feature type="transmembrane region" description="Helical" evidence="2">
    <location>
        <begin position="57"/>
        <end position="79"/>
    </location>
</feature>
<sequence length="246" mass="24273">MSHNAGGPSGPNVPPPPGQGPGGSYGGPQGPGGPGGPGQPYGAPQGGAPQKKSKTGLIAGIAGGIALILVLCCVGGFFLSRGDDDESSSTSTSAASTSESTSETSSESPSESETSSETPSESETSSDTSSESSSDSGSGGDISLPSEFDGWKKVDTSVSAPAGGQVGAYTKGSEALSIVTMGESPGVMDSFEGLWSNEEKVGDTSCGKYSNQTQCAKVQDGNIILITHSGDAKTTAGYLDDFIAAL</sequence>
<evidence type="ECO:0000256" key="2">
    <source>
        <dbReference type="SAM" id="Phobius"/>
    </source>
</evidence>
<keyword evidence="2" id="KW-0812">Transmembrane</keyword>
<name>A0A5P8FI73_9MICO</name>
<dbReference type="Proteomes" id="UP000271708">
    <property type="component" value="Chromosome"/>
</dbReference>
<evidence type="ECO:0000313" key="3">
    <source>
        <dbReference type="EMBL" id="QFQ29156.1"/>
    </source>
</evidence>
<feature type="compositionally biased region" description="Gly residues" evidence="1">
    <location>
        <begin position="20"/>
        <end position="39"/>
    </location>
</feature>
<evidence type="ECO:0000256" key="1">
    <source>
        <dbReference type="SAM" id="MobiDB-lite"/>
    </source>
</evidence>
<keyword evidence="2" id="KW-1133">Transmembrane helix</keyword>
<reference evidence="3 4" key="1">
    <citation type="submission" date="2019-09" db="EMBL/GenBank/DDBJ databases">
        <title>Complete Genome Sequence of Janibacter melonis M714 with both human health impact and industrial applications.</title>
        <authorList>
            <person name="Jin M."/>
            <person name="Zhao Q.R."/>
        </authorList>
    </citation>
    <scope>NUCLEOTIDE SEQUENCE [LARGE SCALE GENOMIC DNA]</scope>
    <source>
        <strain evidence="3 4">M714</strain>
    </source>
</reference>
<feature type="region of interest" description="Disordered" evidence="1">
    <location>
        <begin position="80"/>
        <end position="146"/>
    </location>
</feature>
<accession>A0A5P8FI73</accession>
<gene>
    <name evidence="3" type="ORF">EEW87_000635</name>
</gene>
<dbReference type="GeneID" id="59162936"/>
<dbReference type="RefSeq" id="WP_123092524.1">
    <property type="nucleotide sequence ID" value="NZ_CP044548.2"/>
</dbReference>
<organism evidence="3 4">
    <name type="scientific">Janibacter melonis</name>
    <dbReference type="NCBI Taxonomy" id="262209"/>
    <lineage>
        <taxon>Bacteria</taxon>
        <taxon>Bacillati</taxon>
        <taxon>Actinomycetota</taxon>
        <taxon>Actinomycetes</taxon>
        <taxon>Micrococcales</taxon>
        <taxon>Intrasporangiaceae</taxon>
        <taxon>Janibacter</taxon>
    </lineage>
</organism>
<evidence type="ECO:0000313" key="4">
    <source>
        <dbReference type="Proteomes" id="UP000271708"/>
    </source>
</evidence>
<dbReference type="EMBL" id="CP044548">
    <property type="protein sequence ID" value="QFQ29156.1"/>
    <property type="molecule type" value="Genomic_DNA"/>
</dbReference>
<feature type="compositionally biased region" description="Low complexity" evidence="1">
    <location>
        <begin position="40"/>
        <end position="53"/>
    </location>
</feature>